<organism evidence="2">
    <name type="scientific">viral metagenome</name>
    <dbReference type="NCBI Taxonomy" id="1070528"/>
    <lineage>
        <taxon>unclassified sequences</taxon>
        <taxon>metagenomes</taxon>
        <taxon>organismal metagenomes</taxon>
    </lineage>
</organism>
<reference evidence="2" key="1">
    <citation type="journal article" date="2020" name="Nature">
        <title>Giant virus diversity and host interactions through global metagenomics.</title>
        <authorList>
            <person name="Schulz F."/>
            <person name="Roux S."/>
            <person name="Paez-Espino D."/>
            <person name="Jungbluth S."/>
            <person name="Walsh D.A."/>
            <person name="Denef V.J."/>
            <person name="McMahon K.D."/>
            <person name="Konstantinidis K.T."/>
            <person name="Eloe-Fadrosh E.A."/>
            <person name="Kyrpides N.C."/>
            <person name="Woyke T."/>
        </authorList>
    </citation>
    <scope>NUCLEOTIDE SEQUENCE</scope>
    <source>
        <strain evidence="2">GVMAG-S-ERX556126-94</strain>
    </source>
</reference>
<accession>A0A6C0FL35</accession>
<dbReference type="EMBL" id="MN738839">
    <property type="protein sequence ID" value="QHT39185.1"/>
    <property type="molecule type" value="Genomic_DNA"/>
</dbReference>
<evidence type="ECO:0000313" key="2">
    <source>
        <dbReference type="EMBL" id="QHT39185.1"/>
    </source>
</evidence>
<sequence>MTVLSKNQKRLRAVEKKIRHSKPKNGSWDMEKIERLEKQREIIMNLIQVENKKKEEKEAFKNMSGDQAIEFFKEEPREKQVDHTIPNTPHTRRIKKKVIQNLNEHMMSEMMNYQVRARMNIIKQLEESRENGEEKKEVENEFEIVKNQIQQIFTS</sequence>
<feature type="region of interest" description="Disordered" evidence="1">
    <location>
        <begin position="1"/>
        <end position="26"/>
    </location>
</feature>
<evidence type="ECO:0000256" key="1">
    <source>
        <dbReference type="SAM" id="MobiDB-lite"/>
    </source>
</evidence>
<proteinExistence type="predicted"/>
<feature type="compositionally biased region" description="Basic residues" evidence="1">
    <location>
        <begin position="7"/>
        <end position="23"/>
    </location>
</feature>
<name>A0A6C0FL35_9ZZZZ</name>
<protein>
    <submittedName>
        <fullName evidence="2">Uncharacterized protein</fullName>
    </submittedName>
</protein>
<dbReference type="AlphaFoldDB" id="A0A6C0FL35"/>